<name>A0ABS7JVC6_9SPHN</name>
<dbReference type="RefSeq" id="WP_221602629.1">
    <property type="nucleotide sequence ID" value="NZ_CAXPSY010000007.1"/>
</dbReference>
<dbReference type="EMBL" id="JAIGNU010000001">
    <property type="protein sequence ID" value="MBX7501554.1"/>
    <property type="molecule type" value="Genomic_DNA"/>
</dbReference>
<sequence length="118" mass="12390">MLTFLAPLALTLAQAASAPALPALTLEQASALRCSVAFGLVHKGQNAGDAAMAGYPVMAQRGQEFFVRTAAKLMDELGADRDTIMALVQHESGELSSSPERLDEVMPPCLMMLDASGL</sequence>
<accession>A0ABS7JVC6</accession>
<dbReference type="Proteomes" id="UP000782554">
    <property type="component" value="Unassembled WGS sequence"/>
</dbReference>
<organism evidence="2 3">
    <name type="scientific">Qipengyuania mesophila</name>
    <dbReference type="NCBI Taxonomy" id="2867246"/>
    <lineage>
        <taxon>Bacteria</taxon>
        <taxon>Pseudomonadati</taxon>
        <taxon>Pseudomonadota</taxon>
        <taxon>Alphaproteobacteria</taxon>
        <taxon>Sphingomonadales</taxon>
        <taxon>Erythrobacteraceae</taxon>
        <taxon>Qipengyuania</taxon>
    </lineage>
</organism>
<evidence type="ECO:0000256" key="1">
    <source>
        <dbReference type="SAM" id="SignalP"/>
    </source>
</evidence>
<keyword evidence="1" id="KW-0732">Signal</keyword>
<feature type="chain" id="PRO_5046622784" evidence="1">
    <location>
        <begin position="23"/>
        <end position="118"/>
    </location>
</feature>
<evidence type="ECO:0000313" key="2">
    <source>
        <dbReference type="EMBL" id="MBX7501554.1"/>
    </source>
</evidence>
<keyword evidence="3" id="KW-1185">Reference proteome</keyword>
<reference evidence="2 3" key="1">
    <citation type="submission" date="2021-08" db="EMBL/GenBank/DDBJ databases">
        <title>Comparative Genomics Analysis of the Genus Qipengyuania Reveals Extensive Genetic Diversity and Metabolic Versatility, Including the Description of Fifteen Novel Species.</title>
        <authorList>
            <person name="Liu Y."/>
        </authorList>
    </citation>
    <scope>NUCLEOTIDE SEQUENCE [LARGE SCALE GENOMIC DNA]</scope>
    <source>
        <strain evidence="2 3">YG27</strain>
    </source>
</reference>
<proteinExistence type="predicted"/>
<feature type="signal peptide" evidence="1">
    <location>
        <begin position="1"/>
        <end position="22"/>
    </location>
</feature>
<gene>
    <name evidence="2" type="ORF">K3181_08880</name>
</gene>
<evidence type="ECO:0000313" key="3">
    <source>
        <dbReference type="Proteomes" id="UP000782554"/>
    </source>
</evidence>
<protein>
    <submittedName>
        <fullName evidence="2">Uncharacterized protein</fullName>
    </submittedName>
</protein>
<comment type="caution">
    <text evidence="2">The sequence shown here is derived from an EMBL/GenBank/DDBJ whole genome shotgun (WGS) entry which is preliminary data.</text>
</comment>